<dbReference type="EMBL" id="FJOG01000012">
    <property type="protein sequence ID" value="CZR58793.1"/>
    <property type="molecule type" value="Genomic_DNA"/>
</dbReference>
<keyword evidence="2 3" id="KW-0663">Pyridoxal phosphate</keyword>
<comment type="similarity">
    <text evidence="3">Belongs to the trans-sulfuration enzymes family.</text>
</comment>
<dbReference type="InterPro" id="IPR015421">
    <property type="entry name" value="PyrdxlP-dep_Trfase_major"/>
</dbReference>
<evidence type="ECO:0000313" key="5">
    <source>
        <dbReference type="Proteomes" id="UP000184330"/>
    </source>
</evidence>
<dbReference type="GO" id="GO:0019346">
    <property type="term" value="P:transsulfuration"/>
    <property type="evidence" value="ECO:0007669"/>
    <property type="project" value="InterPro"/>
</dbReference>
<evidence type="ECO:0000256" key="3">
    <source>
        <dbReference type="RuleBase" id="RU362118"/>
    </source>
</evidence>
<evidence type="ECO:0000256" key="2">
    <source>
        <dbReference type="ARBA" id="ARBA00022898"/>
    </source>
</evidence>
<evidence type="ECO:0000256" key="1">
    <source>
        <dbReference type="ARBA" id="ARBA00001933"/>
    </source>
</evidence>
<dbReference type="InterPro" id="IPR015424">
    <property type="entry name" value="PyrdxlP-dep_Trfase"/>
</dbReference>
<accession>A0A1L7X1A8</accession>
<gene>
    <name evidence="4" type="ORF">PAC_08685</name>
</gene>
<organism evidence="4 5">
    <name type="scientific">Phialocephala subalpina</name>
    <dbReference type="NCBI Taxonomy" id="576137"/>
    <lineage>
        <taxon>Eukaryota</taxon>
        <taxon>Fungi</taxon>
        <taxon>Dikarya</taxon>
        <taxon>Ascomycota</taxon>
        <taxon>Pezizomycotina</taxon>
        <taxon>Leotiomycetes</taxon>
        <taxon>Helotiales</taxon>
        <taxon>Mollisiaceae</taxon>
        <taxon>Phialocephala</taxon>
        <taxon>Phialocephala fortinii species complex</taxon>
    </lineage>
</organism>
<dbReference type="OrthoDB" id="10047078at2759"/>
<dbReference type="InterPro" id="IPR015422">
    <property type="entry name" value="PyrdxlP-dep_Trfase_small"/>
</dbReference>
<comment type="cofactor">
    <cofactor evidence="1 3">
        <name>pyridoxal 5'-phosphate</name>
        <dbReference type="ChEBI" id="CHEBI:597326"/>
    </cofactor>
</comment>
<dbReference type="PANTHER" id="PTHR42699">
    <property type="match status" value="1"/>
</dbReference>
<dbReference type="Proteomes" id="UP000184330">
    <property type="component" value="Unassembled WGS sequence"/>
</dbReference>
<evidence type="ECO:0000313" key="4">
    <source>
        <dbReference type="EMBL" id="CZR58793.1"/>
    </source>
</evidence>
<dbReference type="Gene3D" id="3.90.1150.10">
    <property type="entry name" value="Aspartate Aminotransferase, domain 1"/>
    <property type="match status" value="1"/>
</dbReference>
<dbReference type="InterPro" id="IPR000277">
    <property type="entry name" value="Cys/Met-Metab_PyrdxlP-dep_enz"/>
</dbReference>
<protein>
    <submittedName>
        <fullName evidence="4">Related to O-succinylhomoserine (Thiol)-lyase</fullName>
    </submittedName>
</protein>
<sequence length="552" mass="62070">MVAELETPIFGPMPPYTRHAITIHLPKWAMILRFMEKDMSLIQQFKSFYPRMMPHPDCKALVEKIVEKAGTENLTCLSFPSLETAEQCIVFATSPAREKDDQKPCKPEEMSIRLFTTTNMRLYCVFFPPQNTPVVIPFWQNAGMGISSRLAEDCLKEIDTLEEISLPTSSSTKPVKEGPAHQILRDRITSLMNRAPAGPPRAKEVRSDDVYLFQTGMSSIYSVHQYLTKKLNQKSVLFGFAFHSTPHVLEDFGPGFKFLGVADDAELDELEIYLKDEAKEGRKIQAVWTEFPSNPLLSTPDLGRLRKLADEFGFMLIVDDTLASFCNADVLSAADMVVTSLTKSFSGYADVMAASAVLNPTSKRYEEMKTLMKENYQNVLYDGDAEVLEKNSRDYMARSKTLNNNAEKLVSFLDSLAKDPNSSVAKVWYPTTSPTLTTYKQYMRQPTPDFTPGYGCLFSLELDTVEATEACYDNLHVHIGPHLGAHLTLAIPYVKALYGKELEKVEKIGLNERQIRVSVGLEDTEHLIEVFKHALSFADALKTKKVDAVEMA</sequence>
<dbReference type="GO" id="GO:0016829">
    <property type="term" value="F:lyase activity"/>
    <property type="evidence" value="ECO:0007669"/>
    <property type="project" value="UniProtKB-KW"/>
</dbReference>
<dbReference type="GO" id="GO:0030170">
    <property type="term" value="F:pyridoxal phosphate binding"/>
    <property type="evidence" value="ECO:0007669"/>
    <property type="project" value="InterPro"/>
</dbReference>
<keyword evidence="5" id="KW-1185">Reference proteome</keyword>
<keyword evidence="4" id="KW-0456">Lyase</keyword>
<reference evidence="4 5" key="1">
    <citation type="submission" date="2016-03" db="EMBL/GenBank/DDBJ databases">
        <authorList>
            <person name="Ploux O."/>
        </authorList>
    </citation>
    <scope>NUCLEOTIDE SEQUENCE [LARGE SCALE GENOMIC DNA]</scope>
    <source>
        <strain evidence="4 5">UAMH 11012</strain>
    </source>
</reference>
<dbReference type="GO" id="GO:0003962">
    <property type="term" value="F:cystathionine gamma-synthase activity"/>
    <property type="evidence" value="ECO:0007669"/>
    <property type="project" value="TreeGrafter"/>
</dbReference>
<dbReference type="InterPro" id="IPR051750">
    <property type="entry name" value="Trans-sulfuration_enzymes"/>
</dbReference>
<name>A0A1L7X1A8_9HELO</name>
<dbReference type="STRING" id="576137.A0A1L7X1A8"/>
<dbReference type="PANTHER" id="PTHR42699:SF1">
    <property type="entry name" value="CYSTATHIONINE GAMMA-SYNTHASE-RELATED"/>
    <property type="match status" value="1"/>
</dbReference>
<dbReference type="Pfam" id="PF01053">
    <property type="entry name" value="Cys_Met_Meta_PP"/>
    <property type="match status" value="1"/>
</dbReference>
<dbReference type="AlphaFoldDB" id="A0A1L7X1A8"/>
<dbReference type="Gene3D" id="3.40.640.10">
    <property type="entry name" value="Type I PLP-dependent aspartate aminotransferase-like (Major domain)"/>
    <property type="match status" value="1"/>
</dbReference>
<proteinExistence type="inferred from homology"/>
<dbReference type="SUPFAM" id="SSF53383">
    <property type="entry name" value="PLP-dependent transferases"/>
    <property type="match status" value="1"/>
</dbReference>